<evidence type="ECO:0000256" key="1">
    <source>
        <dbReference type="SAM" id="Phobius"/>
    </source>
</evidence>
<keyword evidence="1" id="KW-0812">Transmembrane</keyword>
<keyword evidence="1" id="KW-1133">Transmembrane helix</keyword>
<feature type="transmembrane region" description="Helical" evidence="1">
    <location>
        <begin position="6"/>
        <end position="31"/>
    </location>
</feature>
<dbReference type="Proteomes" id="UP000178404">
    <property type="component" value="Unassembled WGS sequence"/>
</dbReference>
<keyword evidence="1" id="KW-0472">Membrane</keyword>
<sequence length="63" mass="7674">MAKTYLIFTFFGFFFSFLCPSPFAIRFILLIKRVLNSYTKLYYYFDIEASFRYKEGEGFPFFI</sequence>
<reference evidence="2 3" key="1">
    <citation type="journal article" date="2016" name="Nat. Commun.">
        <title>Thousands of microbial genomes shed light on interconnected biogeochemical processes in an aquifer system.</title>
        <authorList>
            <person name="Anantharaman K."/>
            <person name="Brown C.T."/>
            <person name="Hug L.A."/>
            <person name="Sharon I."/>
            <person name="Castelle C.J."/>
            <person name="Probst A.J."/>
            <person name="Thomas B.C."/>
            <person name="Singh A."/>
            <person name="Wilkins M.J."/>
            <person name="Karaoz U."/>
            <person name="Brodie E.L."/>
            <person name="Williams K.H."/>
            <person name="Hubbard S.S."/>
            <person name="Banfield J.F."/>
        </authorList>
    </citation>
    <scope>NUCLEOTIDE SEQUENCE [LARGE SCALE GENOMIC DNA]</scope>
</reference>
<protein>
    <submittedName>
        <fullName evidence="2">Uncharacterized protein</fullName>
    </submittedName>
</protein>
<gene>
    <name evidence="2" type="ORF">A3A90_01525</name>
</gene>
<organism evidence="2 3">
    <name type="scientific">Candidatus Zambryskibacteria bacterium RIFCSPLOWO2_01_FULL_35_19</name>
    <dbReference type="NCBI Taxonomy" id="1802757"/>
    <lineage>
        <taxon>Bacteria</taxon>
        <taxon>Candidatus Zambryskiibacteriota</taxon>
    </lineage>
</organism>
<name>A0A1G2TY50_9BACT</name>
<dbReference type="EMBL" id="MHWA01000012">
    <property type="protein sequence ID" value="OHB01550.1"/>
    <property type="molecule type" value="Genomic_DNA"/>
</dbReference>
<accession>A0A1G2TY50</accession>
<evidence type="ECO:0000313" key="3">
    <source>
        <dbReference type="Proteomes" id="UP000178404"/>
    </source>
</evidence>
<comment type="caution">
    <text evidence="2">The sequence shown here is derived from an EMBL/GenBank/DDBJ whole genome shotgun (WGS) entry which is preliminary data.</text>
</comment>
<evidence type="ECO:0000313" key="2">
    <source>
        <dbReference type="EMBL" id="OHB01550.1"/>
    </source>
</evidence>
<dbReference type="AlphaFoldDB" id="A0A1G2TY50"/>
<proteinExistence type="predicted"/>